<dbReference type="Proteomes" id="UP000321612">
    <property type="component" value="Unassembled WGS sequence"/>
</dbReference>
<protein>
    <submittedName>
        <fullName evidence="1">Uncharacterized protein</fullName>
    </submittedName>
</protein>
<proteinExistence type="predicted"/>
<gene>
    <name evidence="1" type="ORF">ETF27_01980</name>
</gene>
<accession>A0A5C8GMR6</accession>
<evidence type="ECO:0000313" key="1">
    <source>
        <dbReference type="EMBL" id="TXJ63036.1"/>
    </source>
</evidence>
<dbReference type="EMBL" id="SDIK01000013">
    <property type="protein sequence ID" value="TXJ63036.1"/>
    <property type="molecule type" value="Genomic_DNA"/>
</dbReference>
<sequence>MAWGNILIHDDTQANAPKAETTQGKIFHFACLFPQAIQTTMRDTPIGTRARYFCKDKQKTSNSQFIA</sequence>
<evidence type="ECO:0000313" key="2">
    <source>
        <dbReference type="Proteomes" id="UP000321612"/>
    </source>
</evidence>
<comment type="caution">
    <text evidence="1">The sequence shown here is derived from an EMBL/GenBank/DDBJ whole genome shotgun (WGS) entry which is preliminary data.</text>
</comment>
<name>A0A5C8GMR6_9BACT</name>
<keyword evidence="2" id="KW-1185">Reference proteome</keyword>
<dbReference type="AlphaFoldDB" id="A0A5C8GMR6"/>
<reference evidence="2" key="1">
    <citation type="submission" date="2019-05" db="EMBL/GenBank/DDBJ databases">
        <title>Prevotella brunnea sp. nov., isolated from a wound of a patient.</title>
        <authorList>
            <person name="Buhl M."/>
        </authorList>
    </citation>
    <scope>NUCLEOTIDE SEQUENCE [LARGE SCALE GENOMIC DNA]</scope>
    <source>
        <strain evidence="2">A2672</strain>
    </source>
</reference>
<dbReference type="RefSeq" id="WP_147785412.1">
    <property type="nucleotide sequence ID" value="NZ_SDIK01000013.1"/>
</dbReference>
<organism evidence="1 2">
    <name type="scientific">Prevotella brunnea</name>
    <dbReference type="NCBI Taxonomy" id="2508867"/>
    <lineage>
        <taxon>Bacteria</taxon>
        <taxon>Pseudomonadati</taxon>
        <taxon>Bacteroidota</taxon>
        <taxon>Bacteroidia</taxon>
        <taxon>Bacteroidales</taxon>
        <taxon>Prevotellaceae</taxon>
        <taxon>Prevotella</taxon>
    </lineage>
</organism>